<keyword evidence="3" id="KW-1185">Reference proteome</keyword>
<organism evidence="2 3">
    <name type="scientific">Zingiber officinale</name>
    <name type="common">Ginger</name>
    <name type="synonym">Amomum zingiber</name>
    <dbReference type="NCBI Taxonomy" id="94328"/>
    <lineage>
        <taxon>Eukaryota</taxon>
        <taxon>Viridiplantae</taxon>
        <taxon>Streptophyta</taxon>
        <taxon>Embryophyta</taxon>
        <taxon>Tracheophyta</taxon>
        <taxon>Spermatophyta</taxon>
        <taxon>Magnoliopsida</taxon>
        <taxon>Liliopsida</taxon>
        <taxon>Zingiberales</taxon>
        <taxon>Zingiberaceae</taxon>
        <taxon>Zingiber</taxon>
    </lineage>
</organism>
<gene>
    <name evidence="2" type="ORF">ZIOFF_034154</name>
</gene>
<dbReference type="EMBL" id="JACMSC010000009">
    <property type="protein sequence ID" value="KAG6508773.1"/>
    <property type="molecule type" value="Genomic_DNA"/>
</dbReference>
<name>A0A8J5GRJ8_ZINOF</name>
<reference evidence="2 3" key="1">
    <citation type="submission" date="2020-08" db="EMBL/GenBank/DDBJ databases">
        <title>Plant Genome Project.</title>
        <authorList>
            <person name="Zhang R.-G."/>
        </authorList>
    </citation>
    <scope>NUCLEOTIDE SEQUENCE [LARGE SCALE GENOMIC DNA]</scope>
    <source>
        <tissue evidence="2">Rhizome</tissue>
    </source>
</reference>
<evidence type="ECO:0000313" key="2">
    <source>
        <dbReference type="EMBL" id="KAG6508773.1"/>
    </source>
</evidence>
<sequence length="197" mass="20746">MGGPGRCSLPSQRREYTTRTEMGKRRAGSGKVTIASWLLEFISQYHRRIGGGVASDLETARVVQFQDLEVRSRQEDLEDDLSSWGEQVEASHIGGHGGDLYVGLVEGPGIGGEALVSLAAFPGHYDIDGGDDKGGIRGVEEEEVIGIKEAEGMHGEGEGSGGPYDSVVGESDEEVVAGEGNIAVKGDGSVMVGRPCR</sequence>
<accession>A0A8J5GRJ8</accession>
<evidence type="ECO:0000256" key="1">
    <source>
        <dbReference type="SAM" id="MobiDB-lite"/>
    </source>
</evidence>
<dbReference type="Proteomes" id="UP000734854">
    <property type="component" value="Unassembled WGS sequence"/>
</dbReference>
<comment type="caution">
    <text evidence="2">The sequence shown here is derived from an EMBL/GenBank/DDBJ whole genome shotgun (WGS) entry which is preliminary data.</text>
</comment>
<feature type="region of interest" description="Disordered" evidence="1">
    <location>
        <begin position="1"/>
        <end position="25"/>
    </location>
</feature>
<feature type="compositionally biased region" description="Basic and acidic residues" evidence="1">
    <location>
        <begin position="12"/>
        <end position="24"/>
    </location>
</feature>
<dbReference type="AlphaFoldDB" id="A0A8J5GRJ8"/>
<proteinExistence type="predicted"/>
<protein>
    <submittedName>
        <fullName evidence="2">Uncharacterized protein</fullName>
    </submittedName>
</protein>
<evidence type="ECO:0000313" key="3">
    <source>
        <dbReference type="Proteomes" id="UP000734854"/>
    </source>
</evidence>